<name>A0A2W5T4T0_ACIJO</name>
<reference evidence="3 4" key="1">
    <citation type="submission" date="2017-11" db="EMBL/GenBank/DDBJ databases">
        <title>Infants hospitalized years apart are colonized by the same room-sourced microbial strains.</title>
        <authorList>
            <person name="Brooks B."/>
            <person name="Olm M.R."/>
            <person name="Firek B.A."/>
            <person name="Baker R."/>
            <person name="Thomas B.C."/>
            <person name="Morowitz M.J."/>
            <person name="Banfield J.F."/>
        </authorList>
    </citation>
    <scope>NUCLEOTIDE SEQUENCE [LARGE SCALE GENOMIC DNA]</scope>
    <source>
        <strain evidence="3">S2_003_000_R3_20</strain>
    </source>
</reference>
<proteinExistence type="predicted"/>
<dbReference type="AlphaFoldDB" id="A0A2W5T4T0"/>
<organism evidence="3 4">
    <name type="scientific">Acinetobacter johnsonii</name>
    <dbReference type="NCBI Taxonomy" id="40214"/>
    <lineage>
        <taxon>Bacteria</taxon>
        <taxon>Pseudomonadati</taxon>
        <taxon>Pseudomonadota</taxon>
        <taxon>Gammaproteobacteria</taxon>
        <taxon>Moraxellales</taxon>
        <taxon>Moraxellaceae</taxon>
        <taxon>Acinetobacter</taxon>
    </lineage>
</organism>
<feature type="compositionally biased region" description="Polar residues" evidence="1">
    <location>
        <begin position="110"/>
        <end position="121"/>
    </location>
</feature>
<evidence type="ECO:0000256" key="1">
    <source>
        <dbReference type="SAM" id="MobiDB-lite"/>
    </source>
</evidence>
<evidence type="ECO:0000313" key="3">
    <source>
        <dbReference type="EMBL" id="PZQ86333.1"/>
    </source>
</evidence>
<dbReference type="Proteomes" id="UP000249282">
    <property type="component" value="Unassembled WGS sequence"/>
</dbReference>
<evidence type="ECO:0000313" key="4">
    <source>
        <dbReference type="Proteomes" id="UP000249282"/>
    </source>
</evidence>
<feature type="compositionally biased region" description="Low complexity" evidence="1">
    <location>
        <begin position="89"/>
        <end position="98"/>
    </location>
</feature>
<feature type="compositionally biased region" description="Pro residues" evidence="1">
    <location>
        <begin position="72"/>
        <end position="88"/>
    </location>
</feature>
<gene>
    <name evidence="3" type="ORF">DI542_14380</name>
</gene>
<feature type="chain" id="PRO_5016032761" evidence="2">
    <location>
        <begin position="27"/>
        <end position="121"/>
    </location>
</feature>
<keyword evidence="2" id="KW-0732">Signal</keyword>
<feature type="region of interest" description="Disordered" evidence="1">
    <location>
        <begin position="36"/>
        <end position="121"/>
    </location>
</feature>
<dbReference type="EMBL" id="QFQJ01000096">
    <property type="protein sequence ID" value="PZQ86333.1"/>
    <property type="molecule type" value="Genomic_DNA"/>
</dbReference>
<protein>
    <submittedName>
        <fullName evidence="3">DUF4124 domain-containing protein</fullName>
    </submittedName>
</protein>
<evidence type="ECO:0000256" key="2">
    <source>
        <dbReference type="SAM" id="SignalP"/>
    </source>
</evidence>
<sequence>MSIQFAKMAACLVGMGLAMGSTQSFAKTYYKWVDSQGSTHYTTTPPPKTAKKKGKVDTYGWKNSPQAASSEAPPPANIPNTVPAPPNAVPSAAPAPAVDLENQRREANEALQQGQQVRPAV</sequence>
<accession>A0A2W5T4T0</accession>
<feature type="signal peptide" evidence="2">
    <location>
        <begin position="1"/>
        <end position="26"/>
    </location>
</feature>
<comment type="caution">
    <text evidence="3">The sequence shown here is derived from an EMBL/GenBank/DDBJ whole genome shotgun (WGS) entry which is preliminary data.</text>
</comment>